<dbReference type="SUPFAM" id="SSF51735">
    <property type="entry name" value="NAD(P)-binding Rossmann-fold domains"/>
    <property type="match status" value="1"/>
</dbReference>
<dbReference type="SUPFAM" id="SSF50129">
    <property type="entry name" value="GroES-like"/>
    <property type="match status" value="1"/>
</dbReference>
<protein>
    <recommendedName>
        <fullName evidence="1">Enoyl reductase (ER) domain-containing protein</fullName>
    </recommendedName>
</protein>
<keyword evidence="3" id="KW-1185">Reference proteome</keyword>
<dbReference type="GO" id="GO:0016491">
    <property type="term" value="F:oxidoreductase activity"/>
    <property type="evidence" value="ECO:0007669"/>
    <property type="project" value="InterPro"/>
</dbReference>
<dbReference type="InterPro" id="IPR052711">
    <property type="entry name" value="Zinc_ADH-like"/>
</dbReference>
<evidence type="ECO:0000313" key="3">
    <source>
        <dbReference type="Proteomes" id="UP000309038"/>
    </source>
</evidence>
<dbReference type="InterPro" id="IPR013154">
    <property type="entry name" value="ADH-like_N"/>
</dbReference>
<accession>A0A4S4KCG4</accession>
<dbReference type="Pfam" id="PF00107">
    <property type="entry name" value="ADH_zinc_N"/>
    <property type="match status" value="1"/>
</dbReference>
<dbReference type="Proteomes" id="UP000309038">
    <property type="component" value="Unassembled WGS sequence"/>
</dbReference>
<dbReference type="CDD" id="cd05188">
    <property type="entry name" value="MDR"/>
    <property type="match status" value="1"/>
</dbReference>
<dbReference type="Gene3D" id="3.90.180.10">
    <property type="entry name" value="Medium-chain alcohol dehydrogenases, catalytic domain"/>
    <property type="match status" value="1"/>
</dbReference>
<comment type="caution">
    <text evidence="2">The sequence shown here is derived from an EMBL/GenBank/DDBJ whole genome shotgun (WGS) entry which is preliminary data.</text>
</comment>
<dbReference type="InterPro" id="IPR036291">
    <property type="entry name" value="NAD(P)-bd_dom_sf"/>
</dbReference>
<dbReference type="Pfam" id="PF08240">
    <property type="entry name" value="ADH_N"/>
    <property type="match status" value="1"/>
</dbReference>
<dbReference type="AlphaFoldDB" id="A0A4S4KCG4"/>
<reference evidence="2 3" key="1">
    <citation type="submission" date="2019-02" db="EMBL/GenBank/DDBJ databases">
        <title>Genome sequencing of the rare red list fungi Phlebia centrifuga.</title>
        <authorList>
            <person name="Buettner E."/>
            <person name="Kellner H."/>
        </authorList>
    </citation>
    <scope>NUCLEOTIDE SEQUENCE [LARGE SCALE GENOMIC DNA]</scope>
    <source>
        <strain evidence="2 3">DSM 108282</strain>
    </source>
</reference>
<sequence length="265" mass="28057">MNAVAFNHRDLWIRKGQYPGIAFGSTFGADGAGVVVAAADANDSLLNKRVFLVPMRGWEDNPDAPESTFSILGGGSVVPIGTFSQYVAVERDQVIASPDHLDDEHLAAWPLAGVTAWRATVVYANIQKGDNVLITGIGGGVALTALQICLARGANVFVSSGSEDKIKKAMGLGAKGGVNYRQSDWPATLEKLLVKEAGQGARVSVVIDSGGGDIMAQVGKVLKSGGKVVIYGMTASPKVTFTMREVLKNQQLIGIFGQRWDRTRI</sequence>
<organism evidence="2 3">
    <name type="scientific">Hermanssonia centrifuga</name>
    <dbReference type="NCBI Taxonomy" id="98765"/>
    <lineage>
        <taxon>Eukaryota</taxon>
        <taxon>Fungi</taxon>
        <taxon>Dikarya</taxon>
        <taxon>Basidiomycota</taxon>
        <taxon>Agaricomycotina</taxon>
        <taxon>Agaricomycetes</taxon>
        <taxon>Polyporales</taxon>
        <taxon>Meruliaceae</taxon>
        <taxon>Hermanssonia</taxon>
    </lineage>
</organism>
<dbReference type="PANTHER" id="PTHR45033">
    <property type="match status" value="1"/>
</dbReference>
<dbReference type="EMBL" id="SGPJ01000364">
    <property type="protein sequence ID" value="THG95047.1"/>
    <property type="molecule type" value="Genomic_DNA"/>
</dbReference>
<dbReference type="InterPro" id="IPR013149">
    <property type="entry name" value="ADH-like_C"/>
</dbReference>
<dbReference type="Gene3D" id="3.40.50.720">
    <property type="entry name" value="NAD(P)-binding Rossmann-like Domain"/>
    <property type="match status" value="1"/>
</dbReference>
<dbReference type="InterPro" id="IPR020843">
    <property type="entry name" value="ER"/>
</dbReference>
<dbReference type="InterPro" id="IPR011032">
    <property type="entry name" value="GroES-like_sf"/>
</dbReference>
<gene>
    <name evidence="2" type="ORF">EW026_g6537</name>
</gene>
<evidence type="ECO:0000259" key="1">
    <source>
        <dbReference type="SMART" id="SM00829"/>
    </source>
</evidence>
<evidence type="ECO:0000313" key="2">
    <source>
        <dbReference type="EMBL" id="THG95047.1"/>
    </source>
</evidence>
<dbReference type="FunFam" id="3.40.50.720:FF:000481">
    <property type="entry name" value="Alcohol dehydrogenase, variant"/>
    <property type="match status" value="1"/>
</dbReference>
<dbReference type="PANTHER" id="PTHR45033:SF3">
    <property type="entry name" value="DEHYDROGENASE, PUTATIVE (AFU_ORTHOLOGUE AFUA_2G13270)-RELATED"/>
    <property type="match status" value="1"/>
</dbReference>
<dbReference type="SMART" id="SM00829">
    <property type="entry name" value="PKS_ER"/>
    <property type="match status" value="1"/>
</dbReference>
<name>A0A4S4KCG4_9APHY</name>
<feature type="domain" description="Enoyl reductase (ER)" evidence="1">
    <location>
        <begin position="1"/>
        <end position="259"/>
    </location>
</feature>
<proteinExistence type="predicted"/>